<accession>A0ABR1KI59</accession>
<feature type="compositionally biased region" description="Polar residues" evidence="1">
    <location>
        <begin position="73"/>
        <end position="82"/>
    </location>
</feature>
<feature type="region of interest" description="Disordered" evidence="1">
    <location>
        <begin position="59"/>
        <end position="91"/>
    </location>
</feature>
<evidence type="ECO:0000313" key="2">
    <source>
        <dbReference type="EMBL" id="KAK7515423.1"/>
    </source>
</evidence>
<feature type="compositionally biased region" description="Basic and acidic residues" evidence="1">
    <location>
        <begin position="61"/>
        <end position="72"/>
    </location>
</feature>
<dbReference type="EMBL" id="JBBPHU010000007">
    <property type="protein sequence ID" value="KAK7515423.1"/>
    <property type="molecule type" value="Genomic_DNA"/>
</dbReference>
<evidence type="ECO:0000256" key="1">
    <source>
        <dbReference type="SAM" id="MobiDB-lite"/>
    </source>
</evidence>
<protein>
    <submittedName>
        <fullName evidence="2">Uncharacterized protein</fullName>
    </submittedName>
</protein>
<comment type="caution">
    <text evidence="2">The sequence shown here is derived from an EMBL/GenBank/DDBJ whole genome shotgun (WGS) entry which is preliminary data.</text>
</comment>
<sequence length="237" mass="25710">MRRVHASMWRRHGINRAAADFVDAEHASPLGAAAGKPKHAPQTGRGMLLFAVDSRIQVPQRRSDGQLTRDESQSCPPGSSARQPRKEANARHRAEMIAGSSSHGRTQCSHLSPHRRGGDVQLPKLSFAYHFFLPSDSICRDQGLAERAAGACGMAIATSNIESAGWRVRVHLRRYIIPTVVDVDDHSRRPCVGRSPPVHPSRPTFLVCILAHPCLPVGTSNGPGIVDGGRIWGPHAC</sequence>
<reference evidence="2 3" key="1">
    <citation type="submission" date="2024-04" db="EMBL/GenBank/DDBJ databases">
        <title>Phyllosticta paracitricarpa is synonymous to the EU quarantine fungus P. citricarpa based on phylogenomic analyses.</title>
        <authorList>
            <consortium name="Lawrence Berkeley National Laboratory"/>
            <person name="Van Ingen-Buijs V.A."/>
            <person name="Van Westerhoven A.C."/>
            <person name="Haridas S."/>
            <person name="Skiadas P."/>
            <person name="Martin F."/>
            <person name="Groenewald J.Z."/>
            <person name="Crous P.W."/>
            <person name="Seidl M.F."/>
        </authorList>
    </citation>
    <scope>NUCLEOTIDE SEQUENCE [LARGE SCALE GENOMIC DNA]</scope>
    <source>
        <strain evidence="2 3">CBS 123371</strain>
    </source>
</reference>
<proteinExistence type="predicted"/>
<name>A0ABR1KI59_9PEZI</name>
<dbReference type="Proteomes" id="UP001363622">
    <property type="component" value="Unassembled WGS sequence"/>
</dbReference>
<gene>
    <name evidence="2" type="ORF">IWZ03DRAFT_202615</name>
</gene>
<keyword evidence="3" id="KW-1185">Reference proteome</keyword>
<evidence type="ECO:0000313" key="3">
    <source>
        <dbReference type="Proteomes" id="UP001363622"/>
    </source>
</evidence>
<organism evidence="2 3">
    <name type="scientific">Phyllosticta citriasiana</name>
    <dbReference type="NCBI Taxonomy" id="595635"/>
    <lineage>
        <taxon>Eukaryota</taxon>
        <taxon>Fungi</taxon>
        <taxon>Dikarya</taxon>
        <taxon>Ascomycota</taxon>
        <taxon>Pezizomycotina</taxon>
        <taxon>Dothideomycetes</taxon>
        <taxon>Dothideomycetes incertae sedis</taxon>
        <taxon>Botryosphaeriales</taxon>
        <taxon>Phyllostictaceae</taxon>
        <taxon>Phyllosticta</taxon>
    </lineage>
</organism>